<keyword evidence="5" id="KW-1133">Transmembrane helix</keyword>
<feature type="transmembrane region" description="Helical" evidence="5">
    <location>
        <begin position="266"/>
        <end position="285"/>
    </location>
</feature>
<accession>A0A223EPV3</accession>
<gene>
    <name evidence="6" type="ORF">BS1321_03150</name>
</gene>
<dbReference type="GO" id="GO:0009847">
    <property type="term" value="P:spore germination"/>
    <property type="evidence" value="ECO:0007669"/>
    <property type="project" value="UniProtKB-UniRule"/>
</dbReference>
<organism evidence="6 7">
    <name type="scientific">Peribacillus simplex NBRC 15720 = DSM 1321</name>
    <dbReference type="NCBI Taxonomy" id="1349754"/>
    <lineage>
        <taxon>Bacteria</taxon>
        <taxon>Bacillati</taxon>
        <taxon>Bacillota</taxon>
        <taxon>Bacilli</taxon>
        <taxon>Bacillales</taxon>
        <taxon>Bacillaceae</taxon>
        <taxon>Peribacillus</taxon>
    </lineage>
</organism>
<keyword evidence="3 4" id="KW-0472">Membrane</keyword>
<dbReference type="PANTHER" id="PTHR22550">
    <property type="entry name" value="SPORE GERMINATION PROTEIN"/>
    <property type="match status" value="1"/>
</dbReference>
<dbReference type="Proteomes" id="UP000214618">
    <property type="component" value="Chromosome"/>
</dbReference>
<dbReference type="PANTHER" id="PTHR22550:SF5">
    <property type="entry name" value="LEUCINE ZIPPER PROTEIN 4"/>
    <property type="match status" value="1"/>
</dbReference>
<proteinExistence type="inferred from homology"/>
<sequence length="461" mass="51642">MREFQLHNRVDLIIVYIDGICDKQVIETSIIKPILEVCNDSFYFNEPNRTTDLNKYLKDQVLSASEVEISSTWDTILSSLVSGNTVIFFNKSSEVLVIGTKSIDSRSISEPTTQVLVRGPKDSFTEKIRTNTSLVRSRIQHPSLRIEFSKLGERTQTDIAILYIEDVVDASILKKVKEKVKNIKIDGILESRYIESFLEDETYSPFPRTFNTERPDVMAGNLLEGRIGILVNGTPFGLICPTLLMDHFKTAEDYYEKSDISSFMRLLRIFSFIISLLTPGVYVALVTHHIGMIPTNLAVSIAAQREGVPFPTVVEIFLLEVTFEILREAGIRIPRASGQAASIVGALIIGQGVVEAGFVSSVSTIIVALTAISSFAVPQYSIGATGRILRFVFLFMGAFIGLYGIMLSLFFIGFHIAKLNSFGVPYLLPVTPFNPAAQQDNFIRMPWRQMKRKNNKIRDEK</sequence>
<dbReference type="Pfam" id="PF03323">
    <property type="entry name" value="GerA"/>
    <property type="match status" value="1"/>
</dbReference>
<evidence type="ECO:0000256" key="2">
    <source>
        <dbReference type="ARBA" id="ARBA00005278"/>
    </source>
</evidence>
<evidence type="ECO:0000313" key="6">
    <source>
        <dbReference type="EMBL" id="ASS97226.1"/>
    </source>
</evidence>
<name>A0A223EPV3_9BACI</name>
<evidence type="ECO:0008006" key="8">
    <source>
        <dbReference type="Google" id="ProtNLM"/>
    </source>
</evidence>
<comment type="subcellular location">
    <subcellularLocation>
        <location evidence="4">Cell membrane</location>
    </subcellularLocation>
    <subcellularLocation>
        <location evidence="1">Membrane</location>
        <topology evidence="1">Multi-pass membrane protein</topology>
    </subcellularLocation>
</comment>
<dbReference type="AlphaFoldDB" id="A0A223EPV3"/>
<evidence type="ECO:0000256" key="5">
    <source>
        <dbReference type="SAM" id="Phobius"/>
    </source>
</evidence>
<dbReference type="GO" id="GO:0005886">
    <property type="term" value="C:plasma membrane"/>
    <property type="evidence" value="ECO:0007669"/>
    <property type="project" value="UniProtKB-SubCell"/>
</dbReference>
<evidence type="ECO:0000313" key="7">
    <source>
        <dbReference type="Proteomes" id="UP000214618"/>
    </source>
</evidence>
<feature type="transmembrane region" description="Helical" evidence="5">
    <location>
        <begin position="389"/>
        <end position="417"/>
    </location>
</feature>
<comment type="similarity">
    <text evidence="2 4">Belongs to the GerABKA family.</text>
</comment>
<evidence type="ECO:0000256" key="4">
    <source>
        <dbReference type="PIRNR" id="PIRNR005690"/>
    </source>
</evidence>
<keyword evidence="5" id="KW-0812">Transmembrane</keyword>
<evidence type="ECO:0000256" key="3">
    <source>
        <dbReference type="ARBA" id="ARBA00023136"/>
    </source>
</evidence>
<dbReference type="PIRSF" id="PIRSF005690">
    <property type="entry name" value="GerBA"/>
    <property type="match status" value="1"/>
</dbReference>
<reference evidence="6 7" key="1">
    <citation type="submission" date="2016-10" db="EMBL/GenBank/DDBJ databases">
        <title>The whole genome sequencing and assembly of Bacillus simplex DSM 1321 strain.</title>
        <authorList>
            <person name="Park M.-K."/>
            <person name="Lee Y.-J."/>
            <person name="Yi H."/>
            <person name="Bahn Y.-S."/>
            <person name="Kim J.F."/>
            <person name="Lee D.-W."/>
        </authorList>
    </citation>
    <scope>NUCLEOTIDE SEQUENCE [LARGE SCALE GENOMIC DNA]</scope>
    <source>
        <strain evidence="6 7">DSM 1321</strain>
    </source>
</reference>
<feature type="transmembrane region" description="Helical" evidence="5">
    <location>
        <begin position="356"/>
        <end position="377"/>
    </location>
</feature>
<dbReference type="EMBL" id="CP017704">
    <property type="protein sequence ID" value="ASS97226.1"/>
    <property type="molecule type" value="Genomic_DNA"/>
</dbReference>
<evidence type="ECO:0000256" key="1">
    <source>
        <dbReference type="ARBA" id="ARBA00004141"/>
    </source>
</evidence>
<protein>
    <recommendedName>
        <fullName evidence="8">Spore germination protein</fullName>
    </recommendedName>
</protein>
<dbReference type="InterPro" id="IPR050768">
    <property type="entry name" value="UPF0353/GerABKA_families"/>
</dbReference>
<dbReference type="InterPro" id="IPR004995">
    <property type="entry name" value="Spore_Ger"/>
</dbReference>